<dbReference type="AlphaFoldDB" id="A0AAD5E5N3"/>
<dbReference type="EMBL" id="MU620938">
    <property type="protein sequence ID" value="KAI8577643.1"/>
    <property type="molecule type" value="Genomic_DNA"/>
</dbReference>
<dbReference type="InterPro" id="IPR029021">
    <property type="entry name" value="Prot-tyrosine_phosphatase-like"/>
</dbReference>
<keyword evidence="2" id="KW-1185">Reference proteome</keyword>
<dbReference type="InterPro" id="IPR026893">
    <property type="entry name" value="Tyr/Ser_Pase_IphP-type"/>
</dbReference>
<dbReference type="GO" id="GO:0004721">
    <property type="term" value="F:phosphoprotein phosphatase activity"/>
    <property type="evidence" value="ECO:0007669"/>
    <property type="project" value="InterPro"/>
</dbReference>
<evidence type="ECO:0000313" key="1">
    <source>
        <dbReference type="EMBL" id="KAI8577643.1"/>
    </source>
</evidence>
<organism evidence="1 2">
    <name type="scientific">Umbelopsis ramanniana AG</name>
    <dbReference type="NCBI Taxonomy" id="1314678"/>
    <lineage>
        <taxon>Eukaryota</taxon>
        <taxon>Fungi</taxon>
        <taxon>Fungi incertae sedis</taxon>
        <taxon>Mucoromycota</taxon>
        <taxon>Mucoromycotina</taxon>
        <taxon>Umbelopsidomycetes</taxon>
        <taxon>Umbelopsidales</taxon>
        <taxon>Umbelopsidaceae</taxon>
        <taxon>Umbelopsis</taxon>
    </lineage>
</organism>
<name>A0AAD5E5N3_UMBRA</name>
<reference evidence="1" key="2">
    <citation type="journal article" date="2022" name="Proc. Natl. Acad. Sci. U.S.A.">
        <title>Diploid-dominant life cycles characterize the early evolution of Fungi.</title>
        <authorList>
            <person name="Amses K.R."/>
            <person name="Simmons D.R."/>
            <person name="Longcore J.E."/>
            <person name="Mondo S.J."/>
            <person name="Seto K."/>
            <person name="Jeronimo G.H."/>
            <person name="Bonds A.E."/>
            <person name="Quandt C.A."/>
            <person name="Davis W.J."/>
            <person name="Chang Y."/>
            <person name="Federici B.A."/>
            <person name="Kuo A."/>
            <person name="LaButti K."/>
            <person name="Pangilinan J."/>
            <person name="Andreopoulos W."/>
            <person name="Tritt A."/>
            <person name="Riley R."/>
            <person name="Hundley H."/>
            <person name="Johnson J."/>
            <person name="Lipzen A."/>
            <person name="Barry K."/>
            <person name="Lang B.F."/>
            <person name="Cuomo C.A."/>
            <person name="Buchler N.E."/>
            <person name="Grigoriev I.V."/>
            <person name="Spatafora J.W."/>
            <person name="Stajich J.E."/>
            <person name="James T.Y."/>
        </authorList>
    </citation>
    <scope>NUCLEOTIDE SEQUENCE</scope>
    <source>
        <strain evidence="1">AG</strain>
    </source>
</reference>
<dbReference type="RefSeq" id="XP_051442647.1">
    <property type="nucleotide sequence ID" value="XM_051590658.1"/>
</dbReference>
<reference evidence="1" key="1">
    <citation type="submission" date="2021-06" db="EMBL/GenBank/DDBJ databases">
        <authorList>
            <consortium name="DOE Joint Genome Institute"/>
            <person name="Mondo S.J."/>
            <person name="Amses K.R."/>
            <person name="Simmons D.R."/>
            <person name="Longcore J.E."/>
            <person name="Seto K."/>
            <person name="Alves G.H."/>
            <person name="Bonds A.E."/>
            <person name="Quandt C.A."/>
            <person name="Davis W.J."/>
            <person name="Chang Y."/>
            <person name="Letcher P.M."/>
            <person name="Powell M.J."/>
            <person name="Kuo A."/>
            <person name="Labutti K."/>
            <person name="Pangilinan J."/>
            <person name="Andreopoulos W."/>
            <person name="Tritt A."/>
            <person name="Riley R."/>
            <person name="Hundley H."/>
            <person name="Johnson J."/>
            <person name="Lipzen A."/>
            <person name="Barry K."/>
            <person name="Berbee M.L."/>
            <person name="Buchler N.E."/>
            <person name="Grigoriev I.V."/>
            <person name="Spatafora J.W."/>
            <person name="Stajich J.E."/>
            <person name="James T.Y."/>
        </authorList>
    </citation>
    <scope>NUCLEOTIDE SEQUENCE</scope>
    <source>
        <strain evidence="1">AG</strain>
    </source>
</reference>
<dbReference type="Gene3D" id="3.90.190.10">
    <property type="entry name" value="Protein tyrosine phosphatase superfamily"/>
    <property type="match status" value="1"/>
</dbReference>
<evidence type="ECO:0000313" key="2">
    <source>
        <dbReference type="Proteomes" id="UP001206595"/>
    </source>
</evidence>
<comment type="caution">
    <text evidence="1">The sequence shown here is derived from an EMBL/GenBank/DDBJ whole genome shotgun (WGS) entry which is preliminary data.</text>
</comment>
<accession>A0AAD5E5N3</accession>
<dbReference type="Pfam" id="PF13350">
    <property type="entry name" value="Y_phosphatase3"/>
    <property type="match status" value="1"/>
</dbReference>
<protein>
    <submittedName>
        <fullName evidence="1">Uncharacterized protein</fullName>
    </submittedName>
</protein>
<dbReference type="GeneID" id="75916001"/>
<dbReference type="Proteomes" id="UP001206595">
    <property type="component" value="Unassembled WGS sequence"/>
</dbReference>
<sequence length="85" mass="10189">MENTSEQHTATDEEVAVNYRDVGWSVDQSYRQLKKDGQRIQEKKLYRSGELNDREPTELCKFLERHRIQTVIKLSSDLNCKYYFE</sequence>
<proteinExistence type="predicted"/>
<gene>
    <name evidence="1" type="ORF">K450DRAFT_251061</name>
</gene>